<evidence type="ECO:0000313" key="1">
    <source>
        <dbReference type="EMBL" id="VDM35420.1"/>
    </source>
</evidence>
<keyword evidence="2" id="KW-1185">Reference proteome</keyword>
<reference evidence="1 2" key="2">
    <citation type="submission" date="2018-11" db="EMBL/GenBank/DDBJ databases">
        <authorList>
            <consortium name="Pathogen Informatics"/>
        </authorList>
    </citation>
    <scope>NUCLEOTIDE SEQUENCE [LARGE SCALE GENOMIC DNA]</scope>
</reference>
<name>A0A0R3XA80_HYDTA</name>
<dbReference type="Proteomes" id="UP000274429">
    <property type="component" value="Unassembled WGS sequence"/>
</dbReference>
<accession>A0A0R3XA80</accession>
<dbReference type="WBParaSite" id="TTAC_0001045701-mRNA-1">
    <property type="protein sequence ID" value="TTAC_0001045701-mRNA-1"/>
    <property type="gene ID" value="TTAC_0001045701"/>
</dbReference>
<dbReference type="EMBL" id="UYWX01021704">
    <property type="protein sequence ID" value="VDM35420.1"/>
    <property type="molecule type" value="Genomic_DNA"/>
</dbReference>
<sequence>MDIAMTHAHGTFALVLLSAKLNMRSAGILILSTNLPQVPGHMSLLPTPPLPVALPVNVHAVSLLFSRPPAFVCGYAYKSAILWSRSSVLATSVIDFESSASAFWVTHQWTG</sequence>
<dbReference type="AlphaFoldDB" id="A0A0R3XA80"/>
<evidence type="ECO:0000313" key="3">
    <source>
        <dbReference type="WBParaSite" id="TTAC_0001045701-mRNA-1"/>
    </source>
</evidence>
<evidence type="ECO:0000313" key="2">
    <source>
        <dbReference type="Proteomes" id="UP000274429"/>
    </source>
</evidence>
<organism evidence="3">
    <name type="scientific">Hydatigena taeniaeformis</name>
    <name type="common">Feline tapeworm</name>
    <name type="synonym">Taenia taeniaeformis</name>
    <dbReference type="NCBI Taxonomy" id="6205"/>
    <lineage>
        <taxon>Eukaryota</taxon>
        <taxon>Metazoa</taxon>
        <taxon>Spiralia</taxon>
        <taxon>Lophotrochozoa</taxon>
        <taxon>Platyhelminthes</taxon>
        <taxon>Cestoda</taxon>
        <taxon>Eucestoda</taxon>
        <taxon>Cyclophyllidea</taxon>
        <taxon>Taeniidae</taxon>
        <taxon>Hydatigera</taxon>
    </lineage>
</organism>
<reference evidence="3" key="1">
    <citation type="submission" date="2017-02" db="UniProtKB">
        <authorList>
            <consortium name="WormBaseParasite"/>
        </authorList>
    </citation>
    <scope>IDENTIFICATION</scope>
</reference>
<protein>
    <submittedName>
        <fullName evidence="3">Secreted protein</fullName>
    </submittedName>
</protein>
<gene>
    <name evidence="1" type="ORF">TTAC_LOCUS10440</name>
</gene>
<proteinExistence type="predicted"/>